<dbReference type="Proteomes" id="UP000297714">
    <property type="component" value="Unassembled WGS sequence"/>
</dbReference>
<evidence type="ECO:0000256" key="1">
    <source>
        <dbReference type="ARBA" id="ARBA00006594"/>
    </source>
</evidence>
<accession>A0A4Z0YDB2</accession>
<dbReference type="EMBL" id="SRMQ01000002">
    <property type="protein sequence ID" value="TGJ77241.1"/>
    <property type="molecule type" value="Genomic_DNA"/>
</dbReference>
<dbReference type="GO" id="GO:0032259">
    <property type="term" value="P:methylation"/>
    <property type="evidence" value="ECO:0007669"/>
    <property type="project" value="UniProtKB-KW"/>
</dbReference>
<dbReference type="InterPro" id="IPR002941">
    <property type="entry name" value="DNA_methylase_N4/N6"/>
</dbReference>
<sequence>MAIRYVPYYPDPIEGQAILDNFKRMLKYKGAGDVKKRLERGMPLYELKKVETVGENPNGNMVIRGECVSACAYLKEQGIEVDLVYIDPPFASGADYAKKVYIRRNPKVAEAIARAEQEMDIEELKAFEEKMYGDVWDKEKYLNWMYENLMAIKRVMSETASIYVHLDYHIGHYVKVLLDEIFGEDNFRTEIIWKRKQGNLGQTRQYGVVTDSVFFYTKSNEYYFNPPLSKEGQEEYLKRFKYVDENGRRYRLSPIISPSYSPSLIYEYKGYKPPANGWSLSKETMEQYEKEGRLYFPEDKNQRIQRKQFLDEWEGSPIQNLWTDIYVINPVAAERLDYATQKPEALLERIIKASSNEGMLVADFFGGSGVTAAVANKLGRCFIHCDIGINSIQVTRDRLAADKAEFDIYEIKDGVSLYRNPVQTMDNLKKLIPGLKNEDSLDSFWEGAVSDSKLGLVPVYVPNLMDSSSKLLDKVMMFRIMHEAIPELPSNVKKVIVYYVDIDNLEEIQKFIEDDEDVNIEIELRDLKDVLDDAVFEDYAEFKVSKVQESLIPEYKVEITNFQSDRVSRKIDEYNQKGYANTLSASDETDSEDYNYNEDDEDIKPRKKKFTPILISETGLELIEYISLDCTNQDGVWHSDSEIKIDKLGYVTVNGTKTKDFWDGTIKCEKKPLRLKIRNICGDETIWELSV</sequence>
<dbReference type="InterPro" id="IPR002052">
    <property type="entry name" value="DNA_methylase_N6_adenine_CS"/>
</dbReference>
<gene>
    <name evidence="7" type="primary">yhdJ</name>
    <name evidence="7" type="ORF">CAGA_06100</name>
</gene>
<organism evidence="7 8">
    <name type="scientific">Caproiciproducens galactitolivorans</name>
    <dbReference type="NCBI Taxonomy" id="642589"/>
    <lineage>
        <taxon>Bacteria</taxon>
        <taxon>Bacillati</taxon>
        <taxon>Bacillota</taxon>
        <taxon>Clostridia</taxon>
        <taxon>Eubacteriales</taxon>
        <taxon>Acutalibacteraceae</taxon>
        <taxon>Caproiciproducens</taxon>
    </lineage>
</organism>
<dbReference type="GO" id="GO:0009007">
    <property type="term" value="F:site-specific DNA-methyltransferase (adenine-specific) activity"/>
    <property type="evidence" value="ECO:0007669"/>
    <property type="project" value="UniProtKB-EC"/>
</dbReference>
<keyword evidence="3 7" id="KW-0808">Transferase</keyword>
<comment type="caution">
    <text evidence="7">The sequence shown here is derived from an EMBL/GenBank/DDBJ whole genome shotgun (WGS) entry which is preliminary data.</text>
</comment>
<evidence type="ECO:0000313" key="8">
    <source>
        <dbReference type="Proteomes" id="UP000297714"/>
    </source>
</evidence>
<evidence type="ECO:0000256" key="2">
    <source>
        <dbReference type="ARBA" id="ARBA00022603"/>
    </source>
</evidence>
<name>A0A4Z0YDB2_9FIRM</name>
<keyword evidence="8" id="KW-1185">Reference proteome</keyword>
<dbReference type="PRINTS" id="PR00506">
    <property type="entry name" value="D21N6MTFRASE"/>
</dbReference>
<keyword evidence="2 7" id="KW-0489">Methyltransferase</keyword>
<evidence type="ECO:0000256" key="4">
    <source>
        <dbReference type="ARBA" id="ARBA00022691"/>
    </source>
</evidence>
<dbReference type="AlphaFoldDB" id="A0A4Z0YDB2"/>
<keyword evidence="5" id="KW-0680">Restriction system</keyword>
<comment type="similarity">
    <text evidence="1">Belongs to the N(4)/N(6)-methyltransferase family.</text>
</comment>
<reference evidence="7 8" key="1">
    <citation type="submission" date="2019-04" db="EMBL/GenBank/DDBJ databases">
        <authorList>
            <person name="Poehlein A."/>
            <person name="Bengelsdorf F.R."/>
            <person name="Duerre P."/>
            <person name="Daniel R."/>
        </authorList>
    </citation>
    <scope>NUCLEOTIDE SEQUENCE [LARGE SCALE GENOMIC DNA]</scope>
    <source>
        <strain evidence="7 8">BS-1</strain>
    </source>
</reference>
<proteinExistence type="inferred from homology"/>
<dbReference type="Gene3D" id="3.40.50.150">
    <property type="entry name" value="Vaccinia Virus protein VP39"/>
    <property type="match status" value="1"/>
</dbReference>
<dbReference type="RefSeq" id="WP_135657578.1">
    <property type="nucleotide sequence ID" value="NZ_SRMQ01000002.1"/>
</dbReference>
<evidence type="ECO:0000256" key="3">
    <source>
        <dbReference type="ARBA" id="ARBA00022679"/>
    </source>
</evidence>
<keyword evidence="4" id="KW-0949">S-adenosyl-L-methionine</keyword>
<protein>
    <submittedName>
        <fullName evidence="7">DNA adenine methyltransferase YhdJ</fullName>
        <ecNumber evidence="7">2.1.1.72</ecNumber>
    </submittedName>
</protein>
<dbReference type="SUPFAM" id="SSF53335">
    <property type="entry name" value="S-adenosyl-L-methionine-dependent methyltransferases"/>
    <property type="match status" value="1"/>
</dbReference>
<evidence type="ECO:0000313" key="7">
    <source>
        <dbReference type="EMBL" id="TGJ77241.1"/>
    </source>
</evidence>
<dbReference type="InterPro" id="IPR029063">
    <property type="entry name" value="SAM-dependent_MTases_sf"/>
</dbReference>
<dbReference type="Pfam" id="PF01555">
    <property type="entry name" value="N6_N4_Mtase"/>
    <property type="match status" value="1"/>
</dbReference>
<dbReference type="EC" id="2.1.1.72" evidence="7"/>
<feature type="domain" description="DNA methylase N-4/N-6" evidence="6">
    <location>
        <begin position="81"/>
        <end position="393"/>
    </location>
</feature>
<evidence type="ECO:0000259" key="6">
    <source>
        <dbReference type="Pfam" id="PF01555"/>
    </source>
</evidence>
<evidence type="ECO:0000256" key="5">
    <source>
        <dbReference type="ARBA" id="ARBA00022747"/>
    </source>
</evidence>
<dbReference type="InterPro" id="IPR002295">
    <property type="entry name" value="N4/N6-MTase_EcoPI_Mod-like"/>
</dbReference>
<dbReference type="PROSITE" id="PS00092">
    <property type="entry name" value="N6_MTASE"/>
    <property type="match status" value="1"/>
</dbReference>
<dbReference type="GO" id="GO:0003677">
    <property type="term" value="F:DNA binding"/>
    <property type="evidence" value="ECO:0007669"/>
    <property type="project" value="InterPro"/>
</dbReference>
<dbReference type="GO" id="GO:0009307">
    <property type="term" value="P:DNA restriction-modification system"/>
    <property type="evidence" value="ECO:0007669"/>
    <property type="project" value="UniProtKB-KW"/>
</dbReference>
<dbReference type="OrthoDB" id="9800801at2"/>
<dbReference type="GO" id="GO:0008170">
    <property type="term" value="F:N-methyltransferase activity"/>
    <property type="evidence" value="ECO:0007669"/>
    <property type="project" value="InterPro"/>
</dbReference>